<evidence type="ECO:0000313" key="1">
    <source>
        <dbReference type="EMBL" id="DAF54661.1"/>
    </source>
</evidence>
<accession>A0A8S5SUE3</accession>
<proteinExistence type="predicted"/>
<sequence length="67" mass="7971">MNTNQLQYENSNTKNLINEIYRINPNVKFTTFGNVISEKEAMMLYRAVLKNSNNKNTDFVYIPMFRM</sequence>
<protein>
    <submittedName>
        <fullName evidence="1">Uncharacterized protein</fullName>
    </submittedName>
</protein>
<name>A0A8S5SUE3_9CAUD</name>
<dbReference type="EMBL" id="BK032682">
    <property type="protein sequence ID" value="DAF54661.1"/>
    <property type="molecule type" value="Genomic_DNA"/>
</dbReference>
<reference evidence="1" key="1">
    <citation type="journal article" date="2021" name="Proc. Natl. Acad. Sci. U.S.A.">
        <title>A Catalog of Tens of Thousands of Viruses from Human Metagenomes Reveals Hidden Associations with Chronic Diseases.</title>
        <authorList>
            <person name="Tisza M.J."/>
            <person name="Buck C.B."/>
        </authorList>
    </citation>
    <scope>NUCLEOTIDE SEQUENCE</scope>
    <source>
        <strain evidence="1">CtqPo10</strain>
    </source>
</reference>
<organism evidence="1">
    <name type="scientific">Siphoviridae sp. ctqPo10</name>
    <dbReference type="NCBI Taxonomy" id="2827948"/>
    <lineage>
        <taxon>Viruses</taxon>
        <taxon>Duplodnaviria</taxon>
        <taxon>Heunggongvirae</taxon>
        <taxon>Uroviricota</taxon>
        <taxon>Caudoviricetes</taxon>
    </lineage>
</organism>